<protein>
    <recommendedName>
        <fullName evidence="1">F-box domain-containing protein</fullName>
    </recommendedName>
</protein>
<organism evidence="2 3">
    <name type="scientific">Asbolus verrucosus</name>
    <name type="common">Desert ironclad beetle</name>
    <dbReference type="NCBI Taxonomy" id="1661398"/>
    <lineage>
        <taxon>Eukaryota</taxon>
        <taxon>Metazoa</taxon>
        <taxon>Ecdysozoa</taxon>
        <taxon>Arthropoda</taxon>
        <taxon>Hexapoda</taxon>
        <taxon>Insecta</taxon>
        <taxon>Pterygota</taxon>
        <taxon>Neoptera</taxon>
        <taxon>Endopterygota</taxon>
        <taxon>Coleoptera</taxon>
        <taxon>Polyphaga</taxon>
        <taxon>Cucujiformia</taxon>
        <taxon>Tenebrionidae</taxon>
        <taxon>Pimeliinae</taxon>
        <taxon>Asbolus</taxon>
    </lineage>
</organism>
<dbReference type="Proteomes" id="UP000292052">
    <property type="component" value="Unassembled WGS sequence"/>
</dbReference>
<evidence type="ECO:0000313" key="2">
    <source>
        <dbReference type="EMBL" id="RZC40053.1"/>
    </source>
</evidence>
<reference evidence="2 3" key="1">
    <citation type="submission" date="2017-03" db="EMBL/GenBank/DDBJ databases">
        <title>Genome of the blue death feigning beetle - Asbolus verrucosus.</title>
        <authorList>
            <person name="Rider S.D."/>
        </authorList>
    </citation>
    <scope>NUCLEOTIDE SEQUENCE [LARGE SCALE GENOMIC DNA]</scope>
    <source>
        <strain evidence="2">Butters</strain>
        <tissue evidence="2">Head and leg muscle</tissue>
    </source>
</reference>
<gene>
    <name evidence="2" type="ORF">BDFB_002434</name>
</gene>
<dbReference type="InterPro" id="IPR036047">
    <property type="entry name" value="F-box-like_dom_sf"/>
</dbReference>
<dbReference type="AlphaFoldDB" id="A0A482W5R5"/>
<feature type="non-terminal residue" evidence="2">
    <location>
        <position position="207"/>
    </location>
</feature>
<dbReference type="SMART" id="SM00256">
    <property type="entry name" value="FBOX"/>
    <property type="match status" value="1"/>
</dbReference>
<accession>A0A482W5R5</accession>
<keyword evidence="3" id="KW-1185">Reference proteome</keyword>
<evidence type="ECO:0000259" key="1">
    <source>
        <dbReference type="PROSITE" id="PS50181"/>
    </source>
</evidence>
<feature type="domain" description="F-box" evidence="1">
    <location>
        <begin position="1"/>
        <end position="47"/>
    </location>
</feature>
<name>A0A482W5R5_ASBVE</name>
<sequence>MALPPEIVENILIYCDGKTLLAARRVCKQWYDLVEYLSKKTPLWNWCCCEEIPKKELTQYLIHYDNEDPNIWFFIYKNWMTWQNIPEIEFETVLSPAEIPRITCIDVFGIETYIAVGSEDGRVRIFDQYWKPLIITRHQAEKVSKVTFFYSDRADNLVDKEYMEVIMLEGGSKYVKKLFNTTEVLEATITCICLYGNTLVLGVDTGI</sequence>
<dbReference type="PROSITE" id="PS50181">
    <property type="entry name" value="FBOX"/>
    <property type="match status" value="1"/>
</dbReference>
<dbReference type="STRING" id="1661398.A0A482W5R5"/>
<dbReference type="SUPFAM" id="SSF50978">
    <property type="entry name" value="WD40 repeat-like"/>
    <property type="match status" value="1"/>
</dbReference>
<evidence type="ECO:0000313" key="3">
    <source>
        <dbReference type="Proteomes" id="UP000292052"/>
    </source>
</evidence>
<dbReference type="OrthoDB" id="2095648at2759"/>
<proteinExistence type="predicted"/>
<dbReference type="Gene3D" id="1.20.1280.50">
    <property type="match status" value="1"/>
</dbReference>
<dbReference type="SUPFAM" id="SSF81383">
    <property type="entry name" value="F-box domain"/>
    <property type="match status" value="1"/>
</dbReference>
<dbReference type="Pfam" id="PF00646">
    <property type="entry name" value="F-box"/>
    <property type="match status" value="1"/>
</dbReference>
<dbReference type="CDD" id="cd09917">
    <property type="entry name" value="F-box_SF"/>
    <property type="match status" value="1"/>
</dbReference>
<dbReference type="EMBL" id="QDEB01029385">
    <property type="protein sequence ID" value="RZC40053.1"/>
    <property type="molecule type" value="Genomic_DNA"/>
</dbReference>
<dbReference type="InterPro" id="IPR036322">
    <property type="entry name" value="WD40_repeat_dom_sf"/>
</dbReference>
<dbReference type="InterPro" id="IPR001810">
    <property type="entry name" value="F-box_dom"/>
</dbReference>
<comment type="caution">
    <text evidence="2">The sequence shown here is derived from an EMBL/GenBank/DDBJ whole genome shotgun (WGS) entry which is preliminary data.</text>
</comment>